<protein>
    <submittedName>
        <fullName evidence="1">Uncharacterized protein</fullName>
    </submittedName>
</protein>
<sequence length="73" mass="8152">MSTTKPTMPPLPEWDDVRDKVDAEGMEALTAIERLVYENEPYVGAAEWRDFTQAALQEAFDLGVIAGRKEAPL</sequence>
<reference evidence="1 2" key="1">
    <citation type="submission" date="2017-08" db="EMBL/GenBank/DDBJ databases">
        <title>Complete genome sequence of a novel bacteriophage infecting Bordetella bronchiseptica.</title>
        <authorList>
            <person name="Chen Y."/>
            <person name="Song J."/>
            <person name="Wu B."/>
        </authorList>
    </citation>
    <scope>NUCLEOTIDE SEQUENCE [LARGE SCALE GENOMIC DNA]</scope>
</reference>
<evidence type="ECO:0000313" key="2">
    <source>
        <dbReference type="Proteomes" id="UP000228765"/>
    </source>
</evidence>
<proteinExistence type="predicted"/>
<dbReference type="EMBL" id="MF663786">
    <property type="protein sequence ID" value="ATI15655.1"/>
    <property type="molecule type" value="Genomic_DNA"/>
</dbReference>
<keyword evidence="2" id="KW-1185">Reference proteome</keyword>
<name>A0A291L9W5_9CAUD</name>
<dbReference type="RefSeq" id="YP_009792703.1">
    <property type="nucleotide sequence ID" value="NC_047861.1"/>
</dbReference>
<dbReference type="Proteomes" id="UP000228765">
    <property type="component" value="Segment"/>
</dbReference>
<accession>A0A291L9W5</accession>
<dbReference type="KEGG" id="vg:54982911"/>
<organism evidence="1 2">
    <name type="scientific">Bordetella phage vB_BbrM_PHB04</name>
    <dbReference type="NCBI Taxonomy" id="2029657"/>
    <lineage>
        <taxon>Viruses</taxon>
        <taxon>Duplodnaviria</taxon>
        <taxon>Heunggongvirae</taxon>
        <taxon>Uroviricota</taxon>
        <taxon>Caudoviricetes</taxon>
        <taxon>Phabquatrovirus</taxon>
        <taxon>Phabquatrovirus PHB04</taxon>
    </lineage>
</organism>
<dbReference type="GeneID" id="54982911"/>
<evidence type="ECO:0000313" key="1">
    <source>
        <dbReference type="EMBL" id="ATI15655.1"/>
    </source>
</evidence>